<evidence type="ECO:0000259" key="1">
    <source>
        <dbReference type="Pfam" id="PF02492"/>
    </source>
</evidence>
<dbReference type="Gene3D" id="3.40.50.300">
    <property type="entry name" value="P-loop containing nucleotide triphosphate hydrolases"/>
    <property type="match status" value="1"/>
</dbReference>
<dbReference type="PANTHER" id="PTHR13748:SF31">
    <property type="entry name" value="ZINC-REGULATED GTPASE METALLOPROTEIN ACTIVATOR 1A-RELATED"/>
    <property type="match status" value="1"/>
</dbReference>
<gene>
    <name evidence="2" type="ORF">MERGE_000548</name>
</gene>
<dbReference type="PANTHER" id="PTHR13748">
    <property type="entry name" value="COBW-RELATED"/>
    <property type="match status" value="1"/>
</dbReference>
<evidence type="ECO:0000313" key="3">
    <source>
        <dbReference type="Proteomes" id="UP000663699"/>
    </source>
</evidence>
<dbReference type="InterPro" id="IPR027417">
    <property type="entry name" value="P-loop_NTPase"/>
</dbReference>
<name>A0A899G032_9ASCO</name>
<keyword evidence="3" id="KW-1185">Reference proteome</keyword>
<dbReference type="OrthoDB" id="258627at2759"/>
<accession>A0A899G032</accession>
<organism evidence="2 3">
    <name type="scientific">Pneumocystis wakefieldiae</name>
    <dbReference type="NCBI Taxonomy" id="38082"/>
    <lineage>
        <taxon>Eukaryota</taxon>
        <taxon>Fungi</taxon>
        <taxon>Dikarya</taxon>
        <taxon>Ascomycota</taxon>
        <taxon>Taphrinomycotina</taxon>
        <taxon>Pneumocystomycetes</taxon>
        <taxon>Pneumocystaceae</taxon>
        <taxon>Pneumocystis</taxon>
    </lineage>
</organism>
<dbReference type="SUPFAM" id="SSF52540">
    <property type="entry name" value="P-loop containing nucleoside triphosphate hydrolases"/>
    <property type="match status" value="1"/>
</dbReference>
<feature type="domain" description="CobW/HypB/UreG nucleotide-binding" evidence="1">
    <location>
        <begin position="6"/>
        <end position="76"/>
    </location>
</feature>
<dbReference type="Proteomes" id="UP000663699">
    <property type="component" value="Chromosome 10"/>
</dbReference>
<proteinExistence type="predicted"/>
<dbReference type="InterPro" id="IPR003495">
    <property type="entry name" value="CobW/HypB/UreG_nucleotide-bd"/>
</dbReference>
<dbReference type="Pfam" id="PF02492">
    <property type="entry name" value="cobW"/>
    <property type="match status" value="1"/>
</dbReference>
<dbReference type="AlphaFoldDB" id="A0A899G032"/>
<sequence length="76" mass="8395">MVEKVPLTILTGYLGSGKTTLLNYILEKQQAKRIAVILNEFGDSSDIEKSLSISANGQISQEWIELNNGCMCCMIK</sequence>
<dbReference type="GO" id="GO:0005737">
    <property type="term" value="C:cytoplasm"/>
    <property type="evidence" value="ECO:0007669"/>
    <property type="project" value="TreeGrafter"/>
</dbReference>
<reference evidence="2" key="1">
    <citation type="submission" date="2020-06" db="EMBL/GenBank/DDBJ databases">
        <title>Genomes of multiple members of Pneumocystis genus reveal paths to human pathogen Pneumocystis jirovecii.</title>
        <authorList>
            <person name="Cisse O.H."/>
            <person name="Ma L."/>
            <person name="Dekker J."/>
            <person name="Khil P."/>
            <person name="Jo J."/>
            <person name="Brenchley J."/>
            <person name="Blair R."/>
            <person name="Pahar B."/>
            <person name="Chabe M."/>
            <person name="Van Rompay K.A."/>
            <person name="Keesler R."/>
            <person name="Sukura A."/>
            <person name="Hirsch V."/>
            <person name="Kutty G."/>
            <person name="Liu Y."/>
            <person name="Peng L."/>
            <person name="Chen J."/>
            <person name="Song J."/>
            <person name="Weissenbacher-Lang C."/>
            <person name="Xu J."/>
            <person name="Upham N.S."/>
            <person name="Stajich J.E."/>
            <person name="Cuomo C.A."/>
            <person name="Cushion M.T."/>
            <person name="Kovacs J.A."/>
        </authorList>
    </citation>
    <scope>NUCLEOTIDE SEQUENCE</scope>
    <source>
        <strain evidence="2">2A</strain>
    </source>
</reference>
<evidence type="ECO:0000313" key="2">
    <source>
        <dbReference type="EMBL" id="QSL66173.1"/>
    </source>
</evidence>
<dbReference type="InterPro" id="IPR051316">
    <property type="entry name" value="Zinc-reg_GTPase_activator"/>
</dbReference>
<dbReference type="EMBL" id="CP054541">
    <property type="protein sequence ID" value="QSL66173.1"/>
    <property type="molecule type" value="Genomic_DNA"/>
</dbReference>
<protein>
    <recommendedName>
        <fullName evidence="1">CobW/HypB/UreG nucleotide-binding domain-containing protein</fullName>
    </recommendedName>
</protein>